<dbReference type="SUPFAM" id="SSF81411">
    <property type="entry name" value="Mitochondrial cytochrome c oxidase subunit VIa"/>
    <property type="match status" value="1"/>
</dbReference>
<keyword evidence="2" id="KW-0999">Mitochondrion inner membrane</keyword>
<keyword evidence="3" id="KW-0809">Transit peptide</keyword>
<dbReference type="Gene3D" id="4.10.95.10">
    <property type="entry name" value="Cytochrome c oxidase, subunit VIa"/>
    <property type="match status" value="1"/>
</dbReference>
<name>A0A977XR44_9CNID</name>
<reference evidence="7" key="1">
    <citation type="submission" date="2021-06" db="EMBL/GenBank/DDBJ databases">
        <authorList>
            <person name="Woo S."/>
        </authorList>
    </citation>
    <scope>NUCLEOTIDE SEQUENCE</scope>
    <source>
        <tissue evidence="7">Polyp</tissue>
    </source>
</reference>
<dbReference type="Pfam" id="PF02046">
    <property type="entry name" value="COX6A"/>
    <property type="match status" value="1"/>
</dbReference>
<accession>A0A977XR44</accession>
<dbReference type="InterPro" id="IPR036418">
    <property type="entry name" value="Cyt_c_oxidase_su6a_sf"/>
</dbReference>
<dbReference type="PANTHER" id="PTHR11504:SF0">
    <property type="entry name" value="CYTOCHROME C OXIDASE SUBUNIT"/>
    <property type="match status" value="1"/>
</dbReference>
<evidence type="ECO:0000256" key="6">
    <source>
        <dbReference type="RuleBase" id="RU004396"/>
    </source>
</evidence>
<comment type="subcellular location">
    <subcellularLocation>
        <location evidence="1">Mitochondrion inner membrane</location>
    </subcellularLocation>
</comment>
<evidence type="ECO:0000313" key="7">
    <source>
        <dbReference type="EMBL" id="UXQ84748.1"/>
    </source>
</evidence>
<dbReference type="GO" id="GO:0030234">
    <property type="term" value="F:enzyme regulator activity"/>
    <property type="evidence" value="ECO:0007669"/>
    <property type="project" value="TreeGrafter"/>
</dbReference>
<dbReference type="InterPro" id="IPR001349">
    <property type="entry name" value="Cyt_c_oxidase_su6a"/>
</dbReference>
<evidence type="ECO:0000256" key="4">
    <source>
        <dbReference type="ARBA" id="ARBA00023128"/>
    </source>
</evidence>
<evidence type="ECO:0000256" key="2">
    <source>
        <dbReference type="ARBA" id="ARBA00022792"/>
    </source>
</evidence>
<protein>
    <submittedName>
        <fullName evidence="7">Cytochrome c oxidase subunit 6A1, mitochondrial</fullName>
    </submittedName>
</protein>
<dbReference type="AlphaFoldDB" id="A0A977XR44"/>
<evidence type="ECO:0000256" key="3">
    <source>
        <dbReference type="ARBA" id="ARBA00022946"/>
    </source>
</evidence>
<keyword evidence="5" id="KW-0472">Membrane</keyword>
<dbReference type="EMBL" id="MZ442725">
    <property type="protein sequence ID" value="UXQ84748.1"/>
    <property type="molecule type" value="mRNA"/>
</dbReference>
<dbReference type="GO" id="GO:0006123">
    <property type="term" value="P:mitochondrial electron transport, cytochrome c to oxygen"/>
    <property type="evidence" value="ECO:0007669"/>
    <property type="project" value="TreeGrafter"/>
</dbReference>
<evidence type="ECO:0000256" key="1">
    <source>
        <dbReference type="ARBA" id="ARBA00004273"/>
    </source>
</evidence>
<comment type="similarity">
    <text evidence="6">Belongs to the cytochrome c oxidase subunit 6A family.</text>
</comment>
<dbReference type="GO" id="GO:0005743">
    <property type="term" value="C:mitochondrial inner membrane"/>
    <property type="evidence" value="ECO:0007669"/>
    <property type="project" value="UniProtKB-SubCell"/>
</dbReference>
<keyword evidence="4" id="KW-0496">Mitochondrion</keyword>
<proteinExistence type="evidence at transcript level"/>
<evidence type="ECO:0000256" key="5">
    <source>
        <dbReference type="ARBA" id="ARBA00023136"/>
    </source>
</evidence>
<sequence length="199" mass="24043">MALRGFSLLRRSPWIWSPNRRLLSEFAEKRIAEEKHAESTLVFWKGLSLLVAIPGCLYLTWREFFKGDHHDEDDSEYVPYTHLRLRTKPFPWGNGDTSLLHNPHTNKGQPEVDEAEGEEPVKERWKWYEKLWLDYWIEDPDEKDRTRFKHLRYMERRRKEYLAKQAEGTDNSYPIQPMNLFMSMKQRGHEERKYTGIDN</sequence>
<dbReference type="PANTHER" id="PTHR11504">
    <property type="entry name" value="CYTOCHROME C OXIDASE POLYPEPTIDE VIA"/>
    <property type="match status" value="1"/>
</dbReference>
<organism evidence="7">
    <name type="scientific">Alveopora japonica</name>
    <dbReference type="NCBI Taxonomy" id="979799"/>
    <lineage>
        <taxon>Eukaryota</taxon>
        <taxon>Metazoa</taxon>
        <taxon>Cnidaria</taxon>
        <taxon>Anthozoa</taxon>
        <taxon>Hexacorallia</taxon>
        <taxon>Scleractinia</taxon>
        <taxon>Fungiina</taxon>
        <taxon>Poritidae</taxon>
        <taxon>Alveopora</taxon>
    </lineage>
</organism>